<evidence type="ECO:0008006" key="3">
    <source>
        <dbReference type="Google" id="ProtNLM"/>
    </source>
</evidence>
<keyword evidence="2" id="KW-1185">Reference proteome</keyword>
<accession>A0A5P1EVI3</accession>
<dbReference type="Gramene" id="ONK69177">
    <property type="protein sequence ID" value="ONK69177"/>
    <property type="gene ID" value="A4U43_C05F20140"/>
</dbReference>
<proteinExistence type="predicted"/>
<sequence>MWPKEGHSYIVTRLLRCYLELKTLKISFIDYNWGYPNDIFDEERENYPKPPDILSGEMVHRNLRMLELKGCKGYGDELRTMKLLLQTGVALEKFIVDISKDEESWTVDDIQALPRPSNIETKINIY</sequence>
<reference evidence="2" key="1">
    <citation type="journal article" date="2017" name="Nat. Commun.">
        <title>The asparagus genome sheds light on the origin and evolution of a young Y chromosome.</title>
        <authorList>
            <person name="Harkess A."/>
            <person name="Zhou J."/>
            <person name="Xu C."/>
            <person name="Bowers J.E."/>
            <person name="Van der Hulst R."/>
            <person name="Ayyampalayam S."/>
            <person name="Mercati F."/>
            <person name="Riccardi P."/>
            <person name="McKain M.R."/>
            <person name="Kakrana A."/>
            <person name="Tang H."/>
            <person name="Ray J."/>
            <person name="Groenendijk J."/>
            <person name="Arikit S."/>
            <person name="Mathioni S.M."/>
            <person name="Nakano M."/>
            <person name="Shan H."/>
            <person name="Telgmann-Rauber A."/>
            <person name="Kanno A."/>
            <person name="Yue Z."/>
            <person name="Chen H."/>
            <person name="Li W."/>
            <person name="Chen Y."/>
            <person name="Xu X."/>
            <person name="Zhang Y."/>
            <person name="Luo S."/>
            <person name="Chen H."/>
            <person name="Gao J."/>
            <person name="Mao Z."/>
            <person name="Pires J.C."/>
            <person name="Luo M."/>
            <person name="Kudrna D."/>
            <person name="Wing R.A."/>
            <person name="Meyers B.C."/>
            <person name="Yi K."/>
            <person name="Kong H."/>
            <person name="Lavrijsen P."/>
            <person name="Sunseri F."/>
            <person name="Falavigna A."/>
            <person name="Ye Y."/>
            <person name="Leebens-Mack J.H."/>
            <person name="Chen G."/>
        </authorList>
    </citation>
    <scope>NUCLEOTIDE SEQUENCE [LARGE SCALE GENOMIC DNA]</scope>
    <source>
        <strain evidence="2">cv. DH0086</strain>
    </source>
</reference>
<dbReference type="AlphaFoldDB" id="A0A5P1EVI3"/>
<dbReference type="EMBL" id="CM007385">
    <property type="protein sequence ID" value="ONK69177.1"/>
    <property type="molecule type" value="Genomic_DNA"/>
</dbReference>
<gene>
    <name evidence="1" type="ORF">A4U43_C05F20140</name>
</gene>
<protein>
    <recommendedName>
        <fullName evidence="3">FBD domain-containing protein</fullName>
    </recommendedName>
</protein>
<organism evidence="1 2">
    <name type="scientific">Asparagus officinalis</name>
    <name type="common">Garden asparagus</name>
    <dbReference type="NCBI Taxonomy" id="4686"/>
    <lineage>
        <taxon>Eukaryota</taxon>
        <taxon>Viridiplantae</taxon>
        <taxon>Streptophyta</taxon>
        <taxon>Embryophyta</taxon>
        <taxon>Tracheophyta</taxon>
        <taxon>Spermatophyta</taxon>
        <taxon>Magnoliopsida</taxon>
        <taxon>Liliopsida</taxon>
        <taxon>Asparagales</taxon>
        <taxon>Asparagaceae</taxon>
        <taxon>Asparagoideae</taxon>
        <taxon>Asparagus</taxon>
    </lineage>
</organism>
<evidence type="ECO:0000313" key="1">
    <source>
        <dbReference type="EMBL" id="ONK69177.1"/>
    </source>
</evidence>
<dbReference type="Proteomes" id="UP000243459">
    <property type="component" value="Chromosome 5"/>
</dbReference>
<name>A0A5P1EVI3_ASPOF</name>
<evidence type="ECO:0000313" key="2">
    <source>
        <dbReference type="Proteomes" id="UP000243459"/>
    </source>
</evidence>